<reference evidence="2" key="2">
    <citation type="submission" date="2022-10" db="EMBL/GenBank/DDBJ databases">
        <authorList>
            <consortium name="ENA_rothamsted_submissions"/>
            <consortium name="culmorum"/>
            <person name="King R."/>
        </authorList>
    </citation>
    <scope>NUCLEOTIDE SEQUENCE</scope>
</reference>
<sequence length="147" mass="17481">MLSAAKVRIHGMQDENWVIRDKINQYRGLIKLYERDRKIHEGDLAIQKKRYSRDIRTLRKEISTKRGELGVAVYGDKQFLRNAFQEHRRLQLTYMNSQADVSISSRNILILLYLIIFAFTMLFLNILYKKCLKNPRNHDLSHSGRMI</sequence>
<keyword evidence="1" id="KW-1133">Transmembrane helix</keyword>
<dbReference type="AlphaFoldDB" id="A0A9N9QSM5"/>
<proteinExistence type="predicted"/>
<feature type="transmembrane region" description="Helical" evidence="1">
    <location>
        <begin position="108"/>
        <end position="128"/>
    </location>
</feature>
<dbReference type="EMBL" id="OU893332">
    <property type="protein sequence ID" value="CAG9781808.1"/>
    <property type="molecule type" value="Genomic_DNA"/>
</dbReference>
<evidence type="ECO:0000313" key="3">
    <source>
        <dbReference type="Proteomes" id="UP001153714"/>
    </source>
</evidence>
<name>A0A9N9QSM5_9NEOP</name>
<protein>
    <submittedName>
        <fullName evidence="2">Uncharacterized protein</fullName>
    </submittedName>
</protein>
<keyword evidence="3" id="KW-1185">Reference proteome</keyword>
<accession>A0A9N9QSM5</accession>
<dbReference type="Proteomes" id="UP001153714">
    <property type="component" value="Chromosome 1"/>
</dbReference>
<evidence type="ECO:0000256" key="1">
    <source>
        <dbReference type="SAM" id="Phobius"/>
    </source>
</evidence>
<keyword evidence="1" id="KW-0472">Membrane</keyword>
<gene>
    <name evidence="2" type="ORF">DIATSA_LOCUS126</name>
</gene>
<evidence type="ECO:0000313" key="2">
    <source>
        <dbReference type="EMBL" id="CAG9781808.1"/>
    </source>
</evidence>
<organism evidence="2 3">
    <name type="scientific">Diatraea saccharalis</name>
    <name type="common">sugarcane borer</name>
    <dbReference type="NCBI Taxonomy" id="40085"/>
    <lineage>
        <taxon>Eukaryota</taxon>
        <taxon>Metazoa</taxon>
        <taxon>Ecdysozoa</taxon>
        <taxon>Arthropoda</taxon>
        <taxon>Hexapoda</taxon>
        <taxon>Insecta</taxon>
        <taxon>Pterygota</taxon>
        <taxon>Neoptera</taxon>
        <taxon>Endopterygota</taxon>
        <taxon>Lepidoptera</taxon>
        <taxon>Glossata</taxon>
        <taxon>Ditrysia</taxon>
        <taxon>Pyraloidea</taxon>
        <taxon>Crambidae</taxon>
        <taxon>Crambinae</taxon>
        <taxon>Diatraea</taxon>
    </lineage>
</organism>
<reference evidence="2" key="1">
    <citation type="submission" date="2021-12" db="EMBL/GenBank/DDBJ databases">
        <authorList>
            <person name="King R."/>
        </authorList>
    </citation>
    <scope>NUCLEOTIDE SEQUENCE</scope>
</reference>
<dbReference type="OrthoDB" id="7447178at2759"/>
<keyword evidence="1" id="KW-0812">Transmembrane</keyword>